<feature type="region of interest" description="Disordered" evidence="1">
    <location>
        <begin position="1"/>
        <end position="190"/>
    </location>
</feature>
<feature type="compositionally biased region" description="Gly residues" evidence="1">
    <location>
        <begin position="37"/>
        <end position="47"/>
    </location>
</feature>
<gene>
    <name evidence="2" type="ORF">NDU88_006841</name>
</gene>
<evidence type="ECO:0000313" key="2">
    <source>
        <dbReference type="EMBL" id="KAJ1128463.1"/>
    </source>
</evidence>
<dbReference type="Proteomes" id="UP001066276">
    <property type="component" value="Chromosome 7"/>
</dbReference>
<dbReference type="EMBL" id="JANPWB010000011">
    <property type="protein sequence ID" value="KAJ1128463.1"/>
    <property type="molecule type" value="Genomic_DNA"/>
</dbReference>
<feature type="compositionally biased region" description="Gly residues" evidence="1">
    <location>
        <begin position="9"/>
        <end position="19"/>
    </location>
</feature>
<protein>
    <submittedName>
        <fullName evidence="2">Uncharacterized protein</fullName>
    </submittedName>
</protein>
<reference evidence="2" key="1">
    <citation type="journal article" date="2022" name="bioRxiv">
        <title>Sequencing and chromosome-scale assembly of the giantPleurodeles waltlgenome.</title>
        <authorList>
            <person name="Brown T."/>
            <person name="Elewa A."/>
            <person name="Iarovenko S."/>
            <person name="Subramanian E."/>
            <person name="Araus A.J."/>
            <person name="Petzold A."/>
            <person name="Susuki M."/>
            <person name="Suzuki K.-i.T."/>
            <person name="Hayashi T."/>
            <person name="Toyoda A."/>
            <person name="Oliveira C."/>
            <person name="Osipova E."/>
            <person name="Leigh N.D."/>
            <person name="Simon A."/>
            <person name="Yun M.H."/>
        </authorList>
    </citation>
    <scope>NUCLEOTIDE SEQUENCE</scope>
    <source>
        <strain evidence="2">20211129_DDA</strain>
        <tissue evidence="2">Liver</tissue>
    </source>
</reference>
<sequence length="190" mass="19560">MKRDPGESTSGGGPTGGLGRAAAAGEPRGTEPRWAAGGRGPKLGGGRPADTPCGRRWGRGPGIGVGPTSRPECKKGTPESARMAVGPADRGPRKGPGGQRRPAAASGGRGTPRGWASLGCRRPGQEERARPRIGRGPARRDNKWTPLEARLGARPRDRGEADFPAGSESTRESGDLWSGARSRGCDPADS</sequence>
<organism evidence="2 3">
    <name type="scientific">Pleurodeles waltl</name>
    <name type="common">Iberian ribbed newt</name>
    <dbReference type="NCBI Taxonomy" id="8319"/>
    <lineage>
        <taxon>Eukaryota</taxon>
        <taxon>Metazoa</taxon>
        <taxon>Chordata</taxon>
        <taxon>Craniata</taxon>
        <taxon>Vertebrata</taxon>
        <taxon>Euteleostomi</taxon>
        <taxon>Amphibia</taxon>
        <taxon>Batrachia</taxon>
        <taxon>Caudata</taxon>
        <taxon>Salamandroidea</taxon>
        <taxon>Salamandridae</taxon>
        <taxon>Pleurodelinae</taxon>
        <taxon>Pleurodeles</taxon>
    </lineage>
</organism>
<evidence type="ECO:0000256" key="1">
    <source>
        <dbReference type="SAM" id="MobiDB-lite"/>
    </source>
</evidence>
<dbReference type="AlphaFoldDB" id="A0AAV7PPN1"/>
<accession>A0AAV7PPN1</accession>
<name>A0AAV7PPN1_PLEWA</name>
<evidence type="ECO:0000313" key="3">
    <source>
        <dbReference type="Proteomes" id="UP001066276"/>
    </source>
</evidence>
<proteinExistence type="predicted"/>
<keyword evidence="3" id="KW-1185">Reference proteome</keyword>
<comment type="caution">
    <text evidence="2">The sequence shown here is derived from an EMBL/GenBank/DDBJ whole genome shotgun (WGS) entry which is preliminary data.</text>
</comment>